<feature type="signal peptide" evidence="9">
    <location>
        <begin position="1"/>
        <end position="30"/>
    </location>
</feature>
<keyword evidence="6 9" id="KW-0378">Hydrolase</keyword>
<dbReference type="Pfam" id="PF04389">
    <property type="entry name" value="Peptidase_M28"/>
    <property type="match status" value="1"/>
</dbReference>
<dbReference type="GO" id="GO:0006508">
    <property type="term" value="P:proteolysis"/>
    <property type="evidence" value="ECO:0007669"/>
    <property type="project" value="UniProtKB-KW"/>
</dbReference>
<dbReference type="InterPro" id="IPR045175">
    <property type="entry name" value="M28_fam"/>
</dbReference>
<keyword evidence="4 9" id="KW-0479">Metal-binding</keyword>
<evidence type="ECO:0000259" key="10">
    <source>
        <dbReference type="Pfam" id="PF04389"/>
    </source>
</evidence>
<dbReference type="GO" id="GO:0004177">
    <property type="term" value="F:aminopeptidase activity"/>
    <property type="evidence" value="ECO:0007669"/>
    <property type="project" value="UniProtKB-KW"/>
</dbReference>
<keyword evidence="12" id="KW-1185">Reference proteome</keyword>
<evidence type="ECO:0000256" key="7">
    <source>
        <dbReference type="ARBA" id="ARBA00022833"/>
    </source>
</evidence>
<dbReference type="PANTHER" id="PTHR12147:SF56">
    <property type="entry name" value="AMINOPEPTIDASE YDR415C-RELATED"/>
    <property type="match status" value="1"/>
</dbReference>
<proteinExistence type="inferred from homology"/>
<feature type="domain" description="Peptidase M28" evidence="10">
    <location>
        <begin position="201"/>
        <end position="389"/>
    </location>
</feature>
<reference evidence="11" key="1">
    <citation type="submission" date="2020-05" db="EMBL/GenBank/DDBJ databases">
        <title>Mycena genomes resolve the evolution of fungal bioluminescence.</title>
        <authorList>
            <person name="Tsai I.J."/>
        </authorList>
    </citation>
    <scope>NUCLEOTIDE SEQUENCE</scope>
    <source>
        <strain evidence="11">110903Hualien_Pintung</strain>
    </source>
</reference>
<evidence type="ECO:0000256" key="4">
    <source>
        <dbReference type="ARBA" id="ARBA00022723"/>
    </source>
</evidence>
<comment type="cofactor">
    <cofactor evidence="1">
        <name>Zn(2+)</name>
        <dbReference type="ChEBI" id="CHEBI:29105"/>
    </cofactor>
</comment>
<evidence type="ECO:0000256" key="8">
    <source>
        <dbReference type="ARBA" id="ARBA00043962"/>
    </source>
</evidence>
<keyword evidence="2" id="KW-0031">Aminopeptidase</keyword>
<dbReference type="SUPFAM" id="SSF53187">
    <property type="entry name" value="Zn-dependent exopeptidases"/>
    <property type="match status" value="1"/>
</dbReference>
<dbReference type="OrthoDB" id="2214at2759"/>
<name>A0A8H6WL89_MYCCL</name>
<protein>
    <recommendedName>
        <fullName evidence="9">Peptide hydrolase</fullName>
        <ecNumber evidence="9">3.4.-.-</ecNumber>
    </recommendedName>
</protein>
<evidence type="ECO:0000313" key="11">
    <source>
        <dbReference type="EMBL" id="KAF7318843.1"/>
    </source>
</evidence>
<feature type="chain" id="PRO_5034577838" description="Peptide hydrolase" evidence="9">
    <location>
        <begin position="31"/>
        <end position="415"/>
    </location>
</feature>
<comment type="similarity">
    <text evidence="8">Belongs to the peptidase M28 family. M28E subfamily.</text>
</comment>
<dbReference type="Gene3D" id="3.40.630.10">
    <property type="entry name" value="Zn peptidases"/>
    <property type="match status" value="1"/>
</dbReference>
<gene>
    <name evidence="11" type="ORF">HMN09_00219800</name>
</gene>
<accession>A0A8H6WL89</accession>
<dbReference type="EC" id="3.4.-.-" evidence="9"/>
<dbReference type="AlphaFoldDB" id="A0A8H6WL89"/>
<keyword evidence="7 9" id="KW-0862">Zinc</keyword>
<evidence type="ECO:0000256" key="9">
    <source>
        <dbReference type="RuleBase" id="RU361240"/>
    </source>
</evidence>
<dbReference type="PANTHER" id="PTHR12147">
    <property type="entry name" value="METALLOPEPTIDASE M28 FAMILY MEMBER"/>
    <property type="match status" value="1"/>
</dbReference>
<evidence type="ECO:0000256" key="6">
    <source>
        <dbReference type="ARBA" id="ARBA00022801"/>
    </source>
</evidence>
<dbReference type="GO" id="GO:0046872">
    <property type="term" value="F:metal ion binding"/>
    <property type="evidence" value="ECO:0007669"/>
    <property type="project" value="UniProtKB-KW"/>
</dbReference>
<dbReference type="InterPro" id="IPR007484">
    <property type="entry name" value="Peptidase_M28"/>
</dbReference>
<dbReference type="GO" id="GO:0008235">
    <property type="term" value="F:metalloexopeptidase activity"/>
    <property type="evidence" value="ECO:0007669"/>
    <property type="project" value="InterPro"/>
</dbReference>
<evidence type="ECO:0000256" key="2">
    <source>
        <dbReference type="ARBA" id="ARBA00022438"/>
    </source>
</evidence>
<evidence type="ECO:0000256" key="5">
    <source>
        <dbReference type="ARBA" id="ARBA00022729"/>
    </source>
</evidence>
<evidence type="ECO:0000256" key="3">
    <source>
        <dbReference type="ARBA" id="ARBA00022670"/>
    </source>
</evidence>
<dbReference type="EMBL" id="JACAZE010000003">
    <property type="protein sequence ID" value="KAF7318843.1"/>
    <property type="molecule type" value="Genomic_DNA"/>
</dbReference>
<comment type="caution">
    <text evidence="11">The sequence shown here is derived from an EMBL/GenBank/DDBJ whole genome shotgun (WGS) entry which is preliminary data.</text>
</comment>
<dbReference type="Proteomes" id="UP000613580">
    <property type="component" value="Unassembled WGS sequence"/>
</dbReference>
<keyword evidence="3 9" id="KW-0645">Protease</keyword>
<keyword evidence="5 9" id="KW-0732">Signal</keyword>
<organism evidence="11 12">
    <name type="scientific">Mycena chlorophos</name>
    <name type="common">Agaric fungus</name>
    <name type="synonym">Agaricus chlorophos</name>
    <dbReference type="NCBI Taxonomy" id="658473"/>
    <lineage>
        <taxon>Eukaryota</taxon>
        <taxon>Fungi</taxon>
        <taxon>Dikarya</taxon>
        <taxon>Basidiomycota</taxon>
        <taxon>Agaricomycotina</taxon>
        <taxon>Agaricomycetes</taxon>
        <taxon>Agaricomycetidae</taxon>
        <taxon>Agaricales</taxon>
        <taxon>Marasmiineae</taxon>
        <taxon>Mycenaceae</taxon>
        <taxon>Mycena</taxon>
    </lineage>
</organism>
<evidence type="ECO:0000313" key="12">
    <source>
        <dbReference type="Proteomes" id="UP000613580"/>
    </source>
</evidence>
<sequence>MLPVCLLPATMITRPLYLLATLSVLARSGAQFVAARDHPEYQVIFQDGYRADRFDNHLNVPGFGVDLDAVRLVQFALDGEPVYMTEREKLHAKAMGMHYLDVTDVHHLGKNTFPKKHFSYPAPNSTLVSKLLPSLQVGELKHNLHVFTTFHTRYYDSDTGKASSEWLTNRIRHYVRTYASAELRELVSVEPFVHPWLQNSVVVRIAPANATLEDPTTIIGAHCDSLNHENPFMRAPGADDDGSGTVTILESLRVLLEHGYIPNSPLEFHFYAAEEGGLRGSLAIVSAYEVAKRQVKGMLQFDMTAWVESGTEETVTFLTNDVDPNLTEYLSLLADRYVEIPWKFDALVPNAGSDHMSWTRAGYQSGFAAESLMAHFNFDNIHTVNDTSTISPEFSFEHMLHFSRLAVGFAVEMTE</sequence>
<evidence type="ECO:0000256" key="1">
    <source>
        <dbReference type="ARBA" id="ARBA00001947"/>
    </source>
</evidence>